<comment type="similarity">
    <text evidence="1 3">Belongs to the type-B carboxylesterase/lipase family.</text>
</comment>
<gene>
    <name evidence="5" type="ORF">B0H16DRAFT_1332844</name>
</gene>
<evidence type="ECO:0000256" key="1">
    <source>
        <dbReference type="ARBA" id="ARBA00005964"/>
    </source>
</evidence>
<feature type="domain" description="Carboxylesterase type B" evidence="4">
    <location>
        <begin position="22"/>
        <end position="417"/>
    </location>
</feature>
<keyword evidence="3" id="KW-0732">Signal</keyword>
<reference evidence="5" key="1">
    <citation type="submission" date="2023-03" db="EMBL/GenBank/DDBJ databases">
        <title>Massive genome expansion in bonnet fungi (Mycena s.s.) driven by repeated elements and novel gene families across ecological guilds.</title>
        <authorList>
            <consortium name="Lawrence Berkeley National Laboratory"/>
            <person name="Harder C.B."/>
            <person name="Miyauchi S."/>
            <person name="Viragh M."/>
            <person name="Kuo A."/>
            <person name="Thoen E."/>
            <person name="Andreopoulos B."/>
            <person name="Lu D."/>
            <person name="Skrede I."/>
            <person name="Drula E."/>
            <person name="Henrissat B."/>
            <person name="Morin E."/>
            <person name="Kohler A."/>
            <person name="Barry K."/>
            <person name="LaButti K."/>
            <person name="Morin E."/>
            <person name="Salamov A."/>
            <person name="Lipzen A."/>
            <person name="Mereny Z."/>
            <person name="Hegedus B."/>
            <person name="Baldrian P."/>
            <person name="Stursova M."/>
            <person name="Weitz H."/>
            <person name="Taylor A."/>
            <person name="Grigoriev I.V."/>
            <person name="Nagy L.G."/>
            <person name="Martin F."/>
            <person name="Kauserud H."/>
        </authorList>
    </citation>
    <scope>NUCLEOTIDE SEQUENCE</scope>
    <source>
        <strain evidence="5">CBHHK182m</strain>
    </source>
</reference>
<comment type="caution">
    <text evidence="5">The sequence shown here is derived from an EMBL/GenBank/DDBJ whole genome shotgun (WGS) entry which is preliminary data.</text>
</comment>
<dbReference type="InterPro" id="IPR029058">
    <property type="entry name" value="AB_hydrolase_fold"/>
</dbReference>
<sequence>MAPLHTVITLLGCVYAVAANSPVVDLGYAKYQGVVDTHLNITSFRGIRYAAPPVGNLRWQSATAPSVVGGIQQADADPIQCFQGVLGGAATNPLTVRDDPVQSEDCLFLSVYTPALNSTVPLPTLVWIHGGGYVQGSASQYNGGELVRESNNEVVAVVIQYRLGLFGFLAGEQIKEHGALNAGLLDQEFALRWVNQNIHKFGGDPNEVAIWGQSAGCGGSVLQHVIANDGKTSPPLFRAAMTSSAFLHTQYPYNGRIPQTLFNEVAAQAGCSDAEALDCLRAVDSVSLQDVNLNMTAAGFQGTQKLTCCSLGTITFAPVVDGSFIAQSPTAALAQRKLNGEILLSVTNLNEGFLFVNQTANYNVTDYMRNLYPLFGSKESEAAVSLYSSFGSPAAAVTAILGESTLVCPTYLLLNAFPGDSYKGQYAIPPSYHGSDVVNYFPSFTAWGEPIIFNNTDFINAFTQGFLSFAVNLDPNVKLRPSITPLWQKWSPTYETEMVFNKTEADAPDIAATTTSGALQSRCEFWRSVHNLTGQ</sequence>
<keyword evidence="2 3" id="KW-0378">Hydrolase</keyword>
<keyword evidence="6" id="KW-1185">Reference proteome</keyword>
<evidence type="ECO:0000313" key="5">
    <source>
        <dbReference type="EMBL" id="KAJ7725365.1"/>
    </source>
</evidence>
<accession>A0AAD7MN96</accession>
<dbReference type="InterPro" id="IPR019826">
    <property type="entry name" value="Carboxylesterase_B_AS"/>
</dbReference>
<dbReference type="InterPro" id="IPR050309">
    <property type="entry name" value="Type-B_Carboxylest/Lipase"/>
</dbReference>
<dbReference type="EMBL" id="JARKIB010000195">
    <property type="protein sequence ID" value="KAJ7725365.1"/>
    <property type="molecule type" value="Genomic_DNA"/>
</dbReference>
<evidence type="ECO:0000259" key="4">
    <source>
        <dbReference type="Pfam" id="PF00135"/>
    </source>
</evidence>
<organism evidence="5 6">
    <name type="scientific">Mycena metata</name>
    <dbReference type="NCBI Taxonomy" id="1033252"/>
    <lineage>
        <taxon>Eukaryota</taxon>
        <taxon>Fungi</taxon>
        <taxon>Dikarya</taxon>
        <taxon>Basidiomycota</taxon>
        <taxon>Agaricomycotina</taxon>
        <taxon>Agaricomycetes</taxon>
        <taxon>Agaricomycetidae</taxon>
        <taxon>Agaricales</taxon>
        <taxon>Marasmiineae</taxon>
        <taxon>Mycenaceae</taxon>
        <taxon>Mycena</taxon>
    </lineage>
</organism>
<name>A0AAD7MN96_9AGAR</name>
<dbReference type="EC" id="3.1.1.-" evidence="3"/>
<dbReference type="InterPro" id="IPR002018">
    <property type="entry name" value="CarbesteraseB"/>
</dbReference>
<dbReference type="Gene3D" id="3.40.50.1820">
    <property type="entry name" value="alpha/beta hydrolase"/>
    <property type="match status" value="1"/>
</dbReference>
<dbReference type="PROSITE" id="PS00941">
    <property type="entry name" value="CARBOXYLESTERASE_B_2"/>
    <property type="match status" value="1"/>
</dbReference>
<dbReference type="PANTHER" id="PTHR11559">
    <property type="entry name" value="CARBOXYLESTERASE"/>
    <property type="match status" value="1"/>
</dbReference>
<proteinExistence type="inferred from homology"/>
<dbReference type="AlphaFoldDB" id="A0AAD7MN96"/>
<dbReference type="PROSITE" id="PS00122">
    <property type="entry name" value="CARBOXYLESTERASE_B_1"/>
    <property type="match status" value="1"/>
</dbReference>
<dbReference type="Pfam" id="PF00135">
    <property type="entry name" value="COesterase"/>
    <property type="match status" value="1"/>
</dbReference>
<evidence type="ECO:0000313" key="6">
    <source>
        <dbReference type="Proteomes" id="UP001215598"/>
    </source>
</evidence>
<dbReference type="InterPro" id="IPR019819">
    <property type="entry name" value="Carboxylesterase_B_CS"/>
</dbReference>
<dbReference type="Proteomes" id="UP001215598">
    <property type="component" value="Unassembled WGS sequence"/>
</dbReference>
<evidence type="ECO:0000256" key="3">
    <source>
        <dbReference type="RuleBase" id="RU361235"/>
    </source>
</evidence>
<protein>
    <recommendedName>
        <fullName evidence="3">Carboxylic ester hydrolase</fullName>
        <ecNumber evidence="3">3.1.1.-</ecNumber>
    </recommendedName>
</protein>
<feature type="chain" id="PRO_5041776365" description="Carboxylic ester hydrolase" evidence="3">
    <location>
        <begin position="20"/>
        <end position="535"/>
    </location>
</feature>
<feature type="signal peptide" evidence="3">
    <location>
        <begin position="1"/>
        <end position="19"/>
    </location>
</feature>
<dbReference type="GO" id="GO:0016787">
    <property type="term" value="F:hydrolase activity"/>
    <property type="evidence" value="ECO:0007669"/>
    <property type="project" value="UniProtKB-KW"/>
</dbReference>
<evidence type="ECO:0000256" key="2">
    <source>
        <dbReference type="ARBA" id="ARBA00022801"/>
    </source>
</evidence>
<dbReference type="SUPFAM" id="SSF53474">
    <property type="entry name" value="alpha/beta-Hydrolases"/>
    <property type="match status" value="1"/>
</dbReference>